<evidence type="ECO:0000256" key="9">
    <source>
        <dbReference type="ARBA" id="ARBA00022984"/>
    </source>
</evidence>
<dbReference type="NCBIfam" id="TIGR02614">
    <property type="entry name" value="ftsW"/>
    <property type="match status" value="1"/>
</dbReference>
<evidence type="ECO:0000256" key="6">
    <source>
        <dbReference type="ARBA" id="ARBA00022679"/>
    </source>
</evidence>
<evidence type="ECO:0000256" key="2">
    <source>
        <dbReference type="ARBA" id="ARBA00004752"/>
    </source>
</evidence>
<evidence type="ECO:0000313" key="22">
    <source>
        <dbReference type="EMBL" id="WOO43552.1"/>
    </source>
</evidence>
<reference evidence="22 23" key="1">
    <citation type="submission" date="2023-10" db="EMBL/GenBank/DDBJ databases">
        <title>Rubellicoccus peritrichatus gen. nov., sp. nov., isolated from an algae of coral reef tank.</title>
        <authorList>
            <person name="Luo J."/>
        </authorList>
    </citation>
    <scope>NUCLEOTIDE SEQUENCE [LARGE SCALE GENOMIC DNA]</scope>
    <source>
        <strain evidence="22 23">CR14</strain>
    </source>
</reference>
<feature type="transmembrane region" description="Helical" evidence="21">
    <location>
        <begin position="55"/>
        <end position="73"/>
    </location>
</feature>
<dbReference type="GO" id="GO:0071555">
    <property type="term" value="P:cell wall organization"/>
    <property type="evidence" value="ECO:0007669"/>
    <property type="project" value="UniProtKB-KW"/>
</dbReference>
<keyword evidence="3" id="KW-1003">Cell membrane</keyword>
<dbReference type="GO" id="GO:0008360">
    <property type="term" value="P:regulation of cell shape"/>
    <property type="evidence" value="ECO:0007669"/>
    <property type="project" value="UniProtKB-KW"/>
</dbReference>
<feature type="transmembrane region" description="Helical" evidence="21">
    <location>
        <begin position="144"/>
        <end position="163"/>
    </location>
</feature>
<evidence type="ECO:0000256" key="3">
    <source>
        <dbReference type="ARBA" id="ARBA00022475"/>
    </source>
</evidence>
<evidence type="ECO:0000256" key="11">
    <source>
        <dbReference type="ARBA" id="ARBA00023136"/>
    </source>
</evidence>
<dbReference type="KEGG" id="puo:RZN69_10675"/>
<gene>
    <name evidence="22" type="primary">ftsW</name>
    <name evidence="22" type="ORF">RZN69_10675</name>
</gene>
<dbReference type="PANTHER" id="PTHR30474:SF2">
    <property type="entry name" value="PEPTIDOGLYCAN GLYCOSYLTRANSFERASE FTSW-RELATED"/>
    <property type="match status" value="1"/>
</dbReference>
<evidence type="ECO:0000256" key="13">
    <source>
        <dbReference type="ARBA" id="ARBA00023316"/>
    </source>
</evidence>
<evidence type="ECO:0000256" key="12">
    <source>
        <dbReference type="ARBA" id="ARBA00023306"/>
    </source>
</evidence>
<organism evidence="22 23">
    <name type="scientific">Rubellicoccus peritrichatus</name>
    <dbReference type="NCBI Taxonomy" id="3080537"/>
    <lineage>
        <taxon>Bacteria</taxon>
        <taxon>Pseudomonadati</taxon>
        <taxon>Verrucomicrobiota</taxon>
        <taxon>Opitutia</taxon>
        <taxon>Puniceicoccales</taxon>
        <taxon>Cerasicoccaceae</taxon>
        <taxon>Rubellicoccus</taxon>
    </lineage>
</organism>
<dbReference type="InterPro" id="IPR013437">
    <property type="entry name" value="FtsW"/>
</dbReference>
<dbReference type="Pfam" id="PF01098">
    <property type="entry name" value="FTSW_RODA_SPOVE"/>
    <property type="match status" value="1"/>
</dbReference>
<feature type="transmembrane region" description="Helical" evidence="21">
    <location>
        <begin position="278"/>
        <end position="301"/>
    </location>
</feature>
<evidence type="ECO:0000256" key="20">
    <source>
        <dbReference type="ARBA" id="ARBA00049902"/>
    </source>
</evidence>
<evidence type="ECO:0000256" key="7">
    <source>
        <dbReference type="ARBA" id="ARBA00022692"/>
    </source>
</evidence>
<evidence type="ECO:0000256" key="16">
    <source>
        <dbReference type="ARBA" id="ARBA00038053"/>
    </source>
</evidence>
<comment type="catalytic activity">
    <reaction evidence="20">
        <text>[GlcNAc-(1-&gt;4)-Mur2Ac(oyl-L-Ala-gamma-D-Glu-L-Lys-D-Ala-D-Ala)](n)-di-trans,octa-cis-undecaprenyl diphosphate + beta-D-GlcNAc-(1-&gt;4)-Mur2Ac(oyl-L-Ala-gamma-D-Glu-L-Lys-D-Ala-D-Ala)-di-trans,octa-cis-undecaprenyl diphosphate = [GlcNAc-(1-&gt;4)-Mur2Ac(oyl-L-Ala-gamma-D-Glu-L-Lys-D-Ala-D-Ala)](n+1)-di-trans,octa-cis-undecaprenyl diphosphate + di-trans,octa-cis-undecaprenyl diphosphate + H(+)</text>
        <dbReference type="Rhea" id="RHEA:23708"/>
        <dbReference type="Rhea" id="RHEA-COMP:9602"/>
        <dbReference type="Rhea" id="RHEA-COMP:9603"/>
        <dbReference type="ChEBI" id="CHEBI:15378"/>
        <dbReference type="ChEBI" id="CHEBI:58405"/>
        <dbReference type="ChEBI" id="CHEBI:60033"/>
        <dbReference type="ChEBI" id="CHEBI:78435"/>
        <dbReference type="EC" id="2.4.99.28"/>
    </reaction>
</comment>
<dbReference type="PANTHER" id="PTHR30474">
    <property type="entry name" value="CELL CYCLE PROTEIN"/>
    <property type="match status" value="1"/>
</dbReference>
<dbReference type="GO" id="GO:0015648">
    <property type="term" value="F:lipid-linked peptidoglycan transporter activity"/>
    <property type="evidence" value="ECO:0007669"/>
    <property type="project" value="TreeGrafter"/>
</dbReference>
<dbReference type="EMBL" id="CP136920">
    <property type="protein sequence ID" value="WOO43552.1"/>
    <property type="molecule type" value="Genomic_DNA"/>
</dbReference>
<evidence type="ECO:0000256" key="10">
    <source>
        <dbReference type="ARBA" id="ARBA00022989"/>
    </source>
</evidence>
<keyword evidence="11 21" id="KW-0472">Membrane</keyword>
<feature type="transmembrane region" description="Helical" evidence="21">
    <location>
        <begin position="191"/>
        <end position="210"/>
    </location>
</feature>
<keyword evidence="5" id="KW-0328">Glycosyltransferase</keyword>
<feature type="transmembrane region" description="Helical" evidence="21">
    <location>
        <begin position="344"/>
        <end position="366"/>
    </location>
</feature>
<accession>A0AAQ3LF25</accession>
<keyword evidence="12" id="KW-0131">Cell cycle</keyword>
<evidence type="ECO:0000256" key="18">
    <source>
        <dbReference type="ARBA" id="ARBA00041418"/>
    </source>
</evidence>
<feature type="transmembrane region" description="Helical" evidence="21">
    <location>
        <begin position="308"/>
        <end position="332"/>
    </location>
</feature>
<evidence type="ECO:0000313" key="23">
    <source>
        <dbReference type="Proteomes" id="UP001304300"/>
    </source>
</evidence>
<protein>
    <recommendedName>
        <fullName evidence="17">Probable peptidoglycan glycosyltransferase FtsW</fullName>
        <ecNumber evidence="19">2.4.99.28</ecNumber>
    </recommendedName>
    <alternativeName>
        <fullName evidence="18">Cell division protein FtsW</fullName>
    </alternativeName>
    <alternativeName>
        <fullName evidence="15">Cell wall polymerase</fullName>
    </alternativeName>
    <alternativeName>
        <fullName evidence="14">Peptidoglycan polymerase</fullName>
    </alternativeName>
</protein>
<feature type="transmembrane region" description="Helical" evidence="21">
    <location>
        <begin position="169"/>
        <end position="186"/>
    </location>
</feature>
<evidence type="ECO:0000256" key="21">
    <source>
        <dbReference type="SAM" id="Phobius"/>
    </source>
</evidence>
<keyword evidence="8" id="KW-0133">Cell shape</keyword>
<keyword evidence="13" id="KW-0961">Cell wall biogenesis/degradation</keyword>
<evidence type="ECO:0000256" key="17">
    <source>
        <dbReference type="ARBA" id="ARBA00041185"/>
    </source>
</evidence>
<evidence type="ECO:0000256" key="5">
    <source>
        <dbReference type="ARBA" id="ARBA00022676"/>
    </source>
</evidence>
<keyword evidence="23" id="KW-1185">Reference proteome</keyword>
<proteinExistence type="inferred from homology"/>
<keyword evidence="4" id="KW-0132">Cell division</keyword>
<comment type="similarity">
    <text evidence="16">Belongs to the SEDS family. FtsW subfamily.</text>
</comment>
<dbReference type="AlphaFoldDB" id="A0AAQ3LF25"/>
<feature type="transmembrane region" description="Helical" evidence="21">
    <location>
        <begin position="20"/>
        <end position="40"/>
    </location>
</feature>
<dbReference type="GO" id="GO:0032153">
    <property type="term" value="C:cell division site"/>
    <property type="evidence" value="ECO:0007669"/>
    <property type="project" value="TreeGrafter"/>
</dbReference>
<evidence type="ECO:0000256" key="15">
    <source>
        <dbReference type="ARBA" id="ARBA00033270"/>
    </source>
</evidence>
<dbReference type="GO" id="GO:0008955">
    <property type="term" value="F:peptidoglycan glycosyltransferase activity"/>
    <property type="evidence" value="ECO:0007669"/>
    <property type="project" value="UniProtKB-EC"/>
</dbReference>
<sequence length="380" mass="41339">MTARFIDTLRYLRSFRAGSILVLAVTALTVIGLVALSSAGKSFSSDSYFIFRRQVMWLIIALGAGGAAALVDLDWMRKLSWVMFGIAAVLLFLVLVPGIGVTVNGARRWLDLGPMRLQPSDLAKVAMVFVMANYLGVHQRSTTTFWKGFIFPSAILGVFVLLILAEPDFGTAFLCGIVGLAMLFLAGSRWLYLIPSSIVALSAFSVAVYLDPVRLRRITSFLDVEGNKSDSSYQLWQGMVAFGTGGVDGVGLGNGRQQLAYLPEAHTDFIFPVIGEELGLVVTAGIVLLFFAIFFCGVIAVRKAPNLFQFLLVFGSLLFVTFQALINMGVVTGLLPTKGMSLPFISYGGSNLVVMFLFTGILLNCLRTWDESPLPKPREL</sequence>
<dbReference type="RefSeq" id="WP_317836111.1">
    <property type="nucleotide sequence ID" value="NZ_CP136920.1"/>
</dbReference>
<comment type="subcellular location">
    <subcellularLocation>
        <location evidence="1">Cell membrane</location>
        <topology evidence="1">Multi-pass membrane protein</topology>
    </subcellularLocation>
</comment>
<dbReference type="GO" id="GO:0009252">
    <property type="term" value="P:peptidoglycan biosynthetic process"/>
    <property type="evidence" value="ECO:0007669"/>
    <property type="project" value="UniProtKB-KW"/>
</dbReference>
<evidence type="ECO:0000256" key="19">
    <source>
        <dbReference type="ARBA" id="ARBA00044770"/>
    </source>
</evidence>
<evidence type="ECO:0000256" key="4">
    <source>
        <dbReference type="ARBA" id="ARBA00022618"/>
    </source>
</evidence>
<dbReference type="InterPro" id="IPR001182">
    <property type="entry name" value="FtsW/RodA"/>
</dbReference>
<keyword evidence="6" id="KW-0808">Transferase</keyword>
<dbReference type="Proteomes" id="UP001304300">
    <property type="component" value="Chromosome"/>
</dbReference>
<evidence type="ECO:0000256" key="1">
    <source>
        <dbReference type="ARBA" id="ARBA00004651"/>
    </source>
</evidence>
<evidence type="ECO:0000256" key="14">
    <source>
        <dbReference type="ARBA" id="ARBA00032370"/>
    </source>
</evidence>
<evidence type="ECO:0000256" key="8">
    <source>
        <dbReference type="ARBA" id="ARBA00022960"/>
    </source>
</evidence>
<keyword evidence="10 21" id="KW-1133">Transmembrane helix</keyword>
<feature type="transmembrane region" description="Helical" evidence="21">
    <location>
        <begin position="80"/>
        <end position="101"/>
    </location>
</feature>
<comment type="pathway">
    <text evidence="2">Cell wall biogenesis; peptidoglycan biosynthesis.</text>
</comment>
<keyword evidence="9" id="KW-0573">Peptidoglycan synthesis</keyword>
<dbReference type="GO" id="GO:0005886">
    <property type="term" value="C:plasma membrane"/>
    <property type="evidence" value="ECO:0007669"/>
    <property type="project" value="UniProtKB-SubCell"/>
</dbReference>
<dbReference type="GO" id="GO:0051301">
    <property type="term" value="P:cell division"/>
    <property type="evidence" value="ECO:0007669"/>
    <property type="project" value="UniProtKB-KW"/>
</dbReference>
<name>A0AAQ3LF25_9BACT</name>
<keyword evidence="7 21" id="KW-0812">Transmembrane</keyword>
<dbReference type="EC" id="2.4.99.28" evidence="19"/>